<dbReference type="GO" id="GO:0008168">
    <property type="term" value="F:methyltransferase activity"/>
    <property type="evidence" value="ECO:0007669"/>
    <property type="project" value="UniProtKB-KW"/>
</dbReference>
<dbReference type="GO" id="GO:0032259">
    <property type="term" value="P:methylation"/>
    <property type="evidence" value="ECO:0007669"/>
    <property type="project" value="UniProtKB-KW"/>
</dbReference>
<protein>
    <submittedName>
        <fullName evidence="1">Putative methyltransferase</fullName>
    </submittedName>
</protein>
<reference evidence="1" key="1">
    <citation type="submission" date="2020-03" db="EMBL/GenBank/DDBJ databases">
        <title>The deep terrestrial virosphere.</title>
        <authorList>
            <person name="Holmfeldt K."/>
            <person name="Nilsson E."/>
            <person name="Simone D."/>
            <person name="Lopez-Fernandez M."/>
            <person name="Wu X."/>
            <person name="de Brujin I."/>
            <person name="Lundin D."/>
            <person name="Andersson A."/>
            <person name="Bertilsson S."/>
            <person name="Dopson M."/>
        </authorList>
    </citation>
    <scope>NUCLEOTIDE SEQUENCE</scope>
    <source>
        <strain evidence="1">MM171A00458</strain>
    </source>
</reference>
<evidence type="ECO:0000313" key="1">
    <source>
        <dbReference type="EMBL" id="QJB00443.1"/>
    </source>
</evidence>
<name>A0A6M3M3M1_9ZZZZ</name>
<dbReference type="Gene3D" id="3.40.50.150">
    <property type="entry name" value="Vaccinia Virus protein VP39"/>
    <property type="match status" value="1"/>
</dbReference>
<proteinExistence type="predicted"/>
<keyword evidence="1" id="KW-0808">Transferase</keyword>
<sequence>MSEKGYWDARYRAGGTSGAGSIGRLRIWKWMIIRAAMMLHSPELGTPKIIDVGCGDLSFFDTPDAVHPSEYVGIDISEEIILRHRLSGWFGHSFILGASRDRVPLIRAPVVFCLDLLFHLMDDDDYRETLKNLCTYSEDLIFIYTWKYNPLGPRGTDDVYQKYRLLDNDLNIFTEMGFKLIEENSSPDRIGCLYVFKRQPRL</sequence>
<accession>A0A6M3M3M1</accession>
<dbReference type="SUPFAM" id="SSF53335">
    <property type="entry name" value="S-adenosyl-L-methionine-dependent methyltransferases"/>
    <property type="match status" value="1"/>
</dbReference>
<dbReference type="EMBL" id="MT143693">
    <property type="protein sequence ID" value="QJB00443.1"/>
    <property type="molecule type" value="Genomic_DNA"/>
</dbReference>
<organism evidence="1">
    <name type="scientific">viral metagenome</name>
    <dbReference type="NCBI Taxonomy" id="1070528"/>
    <lineage>
        <taxon>unclassified sequences</taxon>
        <taxon>metagenomes</taxon>
        <taxon>organismal metagenomes</taxon>
    </lineage>
</organism>
<dbReference type="AlphaFoldDB" id="A0A6M3M3M1"/>
<gene>
    <name evidence="1" type="ORF">MM171A00458_0027</name>
</gene>
<dbReference type="InterPro" id="IPR029063">
    <property type="entry name" value="SAM-dependent_MTases_sf"/>
</dbReference>
<keyword evidence="1" id="KW-0489">Methyltransferase</keyword>